<reference evidence="2 3" key="2">
    <citation type="submission" date="2017-10" db="EMBL/GenBank/DDBJ databases">
        <title>Extensive intraspecific genome diversity in a model arbuscular mycorrhizal fungus.</title>
        <authorList>
            <person name="Chen E.C.H."/>
            <person name="Morin E."/>
            <person name="Baudet D."/>
            <person name="Noel J."/>
            <person name="Ndikumana S."/>
            <person name="Charron P."/>
            <person name="St-Onge C."/>
            <person name="Giorgi J."/>
            <person name="Grigoriev I.V."/>
            <person name="Roux C."/>
            <person name="Martin F.M."/>
            <person name="Corradi N."/>
        </authorList>
    </citation>
    <scope>NUCLEOTIDE SEQUENCE [LARGE SCALE GENOMIC DNA]</scope>
    <source>
        <strain evidence="2 3">C2</strain>
    </source>
</reference>
<evidence type="ECO:0000313" key="3">
    <source>
        <dbReference type="Proteomes" id="UP000233469"/>
    </source>
</evidence>
<organism evidence="2 3">
    <name type="scientific">Rhizophagus irregularis</name>
    <dbReference type="NCBI Taxonomy" id="588596"/>
    <lineage>
        <taxon>Eukaryota</taxon>
        <taxon>Fungi</taxon>
        <taxon>Fungi incertae sedis</taxon>
        <taxon>Mucoromycota</taxon>
        <taxon>Glomeromycotina</taxon>
        <taxon>Glomeromycetes</taxon>
        <taxon>Glomerales</taxon>
        <taxon>Glomeraceae</taxon>
        <taxon>Rhizophagus</taxon>
    </lineage>
</organism>
<gene>
    <name evidence="2" type="ORF">RhiirC2_427929</name>
</gene>
<dbReference type="EMBL" id="LLXL01000523">
    <property type="protein sequence ID" value="PKK71396.1"/>
    <property type="molecule type" value="Genomic_DNA"/>
</dbReference>
<name>A0A2N1NBX5_9GLOM</name>
<keyword evidence="1" id="KW-0472">Membrane</keyword>
<comment type="caution">
    <text evidence="2">The sequence shown here is derived from an EMBL/GenBank/DDBJ whole genome shotgun (WGS) entry which is preliminary data.</text>
</comment>
<reference evidence="2 3" key="1">
    <citation type="submission" date="2016-04" db="EMBL/GenBank/DDBJ databases">
        <title>Genome analyses suggest a sexual origin of heterokaryosis in a supposedly ancient asexual fungus.</title>
        <authorList>
            <person name="Ropars J."/>
            <person name="Sedzielewska K."/>
            <person name="Noel J."/>
            <person name="Charron P."/>
            <person name="Farinelli L."/>
            <person name="Marton T."/>
            <person name="Kruger M."/>
            <person name="Pelin A."/>
            <person name="Brachmann A."/>
            <person name="Corradi N."/>
        </authorList>
    </citation>
    <scope>NUCLEOTIDE SEQUENCE [LARGE SCALE GENOMIC DNA]</scope>
    <source>
        <strain evidence="2 3">C2</strain>
    </source>
</reference>
<feature type="transmembrane region" description="Helical" evidence="1">
    <location>
        <begin position="59"/>
        <end position="75"/>
    </location>
</feature>
<feature type="transmembrane region" description="Helical" evidence="1">
    <location>
        <begin position="35"/>
        <end position="53"/>
    </location>
</feature>
<evidence type="ECO:0000313" key="2">
    <source>
        <dbReference type="EMBL" id="PKK71396.1"/>
    </source>
</evidence>
<dbReference type="AlphaFoldDB" id="A0A2N1NBX5"/>
<evidence type="ECO:0000256" key="1">
    <source>
        <dbReference type="SAM" id="Phobius"/>
    </source>
</evidence>
<protein>
    <submittedName>
        <fullName evidence="2">Uncharacterized protein</fullName>
    </submittedName>
</protein>
<dbReference type="Proteomes" id="UP000233469">
    <property type="component" value="Unassembled WGS sequence"/>
</dbReference>
<accession>A0A2N1NBX5</accession>
<proteinExistence type="predicted"/>
<sequence>MWKSSLVVHRVMCTFQWPIREVFFLIIKKTKLSSMYKYILIIYLAWIRISMLQRYGKRLLFLIIFIYFFSFFRLFRFGSSDIIEINKYNITISF</sequence>
<keyword evidence="1" id="KW-1133">Transmembrane helix</keyword>
<keyword evidence="1" id="KW-0812">Transmembrane</keyword>